<proteinExistence type="predicted"/>
<organism evidence="2">
    <name type="scientific">marine metagenome</name>
    <dbReference type="NCBI Taxonomy" id="408172"/>
    <lineage>
        <taxon>unclassified sequences</taxon>
        <taxon>metagenomes</taxon>
        <taxon>ecological metagenomes</taxon>
    </lineage>
</organism>
<dbReference type="AlphaFoldDB" id="A0A381TNM7"/>
<dbReference type="PANTHER" id="PTHR34075">
    <property type="entry name" value="BLR3430 PROTEIN"/>
    <property type="match status" value="1"/>
</dbReference>
<evidence type="ECO:0000313" key="2">
    <source>
        <dbReference type="EMBL" id="SVA16387.1"/>
    </source>
</evidence>
<dbReference type="InterPro" id="IPR012340">
    <property type="entry name" value="NA-bd_OB-fold"/>
</dbReference>
<evidence type="ECO:0000259" key="1">
    <source>
        <dbReference type="Pfam" id="PF01796"/>
    </source>
</evidence>
<sequence length="148" mass="15786">MGEAPLRADLILEYPFTRTTGPVVGAFLTGLREGILTGIRRPDGTVMVPPAEYDPVTSEPLTEVVEVGPAGEVVSWTWVDPPRPQSPWDAPHGLALILLDGADTPMLHAVLVGSPSELATGMRVSAVWRQEREGHIADLAGFAPEENG</sequence>
<dbReference type="Gene3D" id="6.10.30.10">
    <property type="match status" value="1"/>
</dbReference>
<accession>A0A381TNM7</accession>
<feature type="domain" description="ChsH2 C-terminal OB-fold" evidence="1">
    <location>
        <begin position="65"/>
        <end position="129"/>
    </location>
</feature>
<dbReference type="Pfam" id="PF01796">
    <property type="entry name" value="OB_ChsH2_C"/>
    <property type="match status" value="1"/>
</dbReference>
<dbReference type="PANTHER" id="PTHR34075:SF5">
    <property type="entry name" value="BLR3430 PROTEIN"/>
    <property type="match status" value="1"/>
</dbReference>
<dbReference type="InterPro" id="IPR052513">
    <property type="entry name" value="Thioester_dehydratase-like"/>
</dbReference>
<dbReference type="InterPro" id="IPR002878">
    <property type="entry name" value="ChsH2_C"/>
</dbReference>
<dbReference type="EMBL" id="UINC01004722">
    <property type="protein sequence ID" value="SVA16387.1"/>
    <property type="molecule type" value="Genomic_DNA"/>
</dbReference>
<name>A0A381TNM7_9ZZZZ</name>
<dbReference type="SUPFAM" id="SSF50249">
    <property type="entry name" value="Nucleic acid-binding proteins"/>
    <property type="match status" value="1"/>
</dbReference>
<protein>
    <recommendedName>
        <fullName evidence="1">ChsH2 C-terminal OB-fold domain-containing protein</fullName>
    </recommendedName>
</protein>
<gene>
    <name evidence="2" type="ORF">METZ01_LOCUS69241</name>
</gene>
<reference evidence="2" key="1">
    <citation type="submission" date="2018-05" db="EMBL/GenBank/DDBJ databases">
        <authorList>
            <person name="Lanie J.A."/>
            <person name="Ng W.-L."/>
            <person name="Kazmierczak K.M."/>
            <person name="Andrzejewski T.M."/>
            <person name="Davidsen T.M."/>
            <person name="Wayne K.J."/>
            <person name="Tettelin H."/>
            <person name="Glass J.I."/>
            <person name="Rusch D."/>
            <person name="Podicherti R."/>
            <person name="Tsui H.-C.T."/>
            <person name="Winkler M.E."/>
        </authorList>
    </citation>
    <scope>NUCLEOTIDE SEQUENCE</scope>
</reference>